<comment type="caution">
    <text evidence="2">The sequence shown here is derived from an EMBL/GenBank/DDBJ whole genome shotgun (WGS) entry which is preliminary data.</text>
</comment>
<gene>
    <name evidence="2" type="ORF">ElyMa_005394100</name>
</gene>
<reference evidence="2 3" key="1">
    <citation type="journal article" date="2021" name="Elife">
        <title>Chloroplast acquisition without the gene transfer in kleptoplastic sea slugs, Plakobranchus ocellatus.</title>
        <authorList>
            <person name="Maeda T."/>
            <person name="Takahashi S."/>
            <person name="Yoshida T."/>
            <person name="Shimamura S."/>
            <person name="Takaki Y."/>
            <person name="Nagai Y."/>
            <person name="Toyoda A."/>
            <person name="Suzuki Y."/>
            <person name="Arimoto A."/>
            <person name="Ishii H."/>
            <person name="Satoh N."/>
            <person name="Nishiyama T."/>
            <person name="Hasebe M."/>
            <person name="Maruyama T."/>
            <person name="Minagawa J."/>
            <person name="Obokata J."/>
            <person name="Shigenobu S."/>
        </authorList>
    </citation>
    <scope>NUCLEOTIDE SEQUENCE [LARGE SCALE GENOMIC DNA]</scope>
</reference>
<dbReference type="PANTHER" id="PTHR46060">
    <property type="entry name" value="MARINER MOS1 TRANSPOSASE-LIKE PROTEIN"/>
    <property type="match status" value="1"/>
</dbReference>
<protein>
    <submittedName>
        <fullName evidence="2">Histone-lysine N-methyltransferase SETMAR</fullName>
    </submittedName>
</protein>
<proteinExistence type="predicted"/>
<dbReference type="Gene3D" id="3.30.420.10">
    <property type="entry name" value="Ribonuclease H-like superfamily/Ribonuclease H"/>
    <property type="match status" value="1"/>
</dbReference>
<dbReference type="GO" id="GO:0003676">
    <property type="term" value="F:nucleic acid binding"/>
    <property type="evidence" value="ECO:0007669"/>
    <property type="project" value="InterPro"/>
</dbReference>
<dbReference type="AlphaFoldDB" id="A0AAV4EGQ8"/>
<sequence>MATAFWDTQAVIFVDLLSRGETVNSDSYIDILKRLWARILRVRPDMDIGNVLLLHDNARTHTSIRTRETISSFGWTTLPHPSHSPDLAPSDFHLFDPMKQGLRGKHYENDKEAKSAVMTCCDHCDDDDDDADDGDDDEYSEDEKEEDTSDDEDDDDDGDDDDDDDDDEDDDDEDNDDDDDDDDSAIPAWTGTSHEEVSSCALCRRTGRSWLGLTQDIGSFRSGSE</sequence>
<dbReference type="EMBL" id="BMAT01010742">
    <property type="protein sequence ID" value="GFR59852.1"/>
    <property type="molecule type" value="Genomic_DNA"/>
</dbReference>
<dbReference type="InterPro" id="IPR001888">
    <property type="entry name" value="Transposase_1"/>
</dbReference>
<name>A0AAV4EGQ8_9GAST</name>
<accession>A0AAV4EGQ8</accession>
<feature type="region of interest" description="Disordered" evidence="1">
    <location>
        <begin position="128"/>
        <end position="198"/>
    </location>
</feature>
<dbReference type="InterPro" id="IPR052709">
    <property type="entry name" value="Transposase-MT_Hybrid"/>
</dbReference>
<dbReference type="Proteomes" id="UP000762676">
    <property type="component" value="Unassembled WGS sequence"/>
</dbReference>
<dbReference type="Pfam" id="PF01359">
    <property type="entry name" value="Transposase_1"/>
    <property type="match status" value="1"/>
</dbReference>
<feature type="compositionally biased region" description="Acidic residues" evidence="1">
    <location>
        <begin position="128"/>
        <end position="184"/>
    </location>
</feature>
<dbReference type="InterPro" id="IPR036397">
    <property type="entry name" value="RNaseH_sf"/>
</dbReference>
<evidence type="ECO:0000313" key="3">
    <source>
        <dbReference type="Proteomes" id="UP000762676"/>
    </source>
</evidence>
<dbReference type="PANTHER" id="PTHR46060:SF1">
    <property type="entry name" value="MARINER MOS1 TRANSPOSASE-LIKE PROTEIN"/>
    <property type="match status" value="1"/>
</dbReference>
<evidence type="ECO:0000313" key="2">
    <source>
        <dbReference type="EMBL" id="GFR59852.1"/>
    </source>
</evidence>
<evidence type="ECO:0000256" key="1">
    <source>
        <dbReference type="SAM" id="MobiDB-lite"/>
    </source>
</evidence>
<keyword evidence="3" id="KW-1185">Reference proteome</keyword>
<organism evidence="2 3">
    <name type="scientific">Elysia marginata</name>
    <dbReference type="NCBI Taxonomy" id="1093978"/>
    <lineage>
        <taxon>Eukaryota</taxon>
        <taxon>Metazoa</taxon>
        <taxon>Spiralia</taxon>
        <taxon>Lophotrochozoa</taxon>
        <taxon>Mollusca</taxon>
        <taxon>Gastropoda</taxon>
        <taxon>Heterobranchia</taxon>
        <taxon>Euthyneura</taxon>
        <taxon>Panpulmonata</taxon>
        <taxon>Sacoglossa</taxon>
        <taxon>Placobranchoidea</taxon>
        <taxon>Plakobranchidae</taxon>
        <taxon>Elysia</taxon>
    </lineage>
</organism>